<evidence type="ECO:0000256" key="1">
    <source>
        <dbReference type="SAM" id="SignalP"/>
    </source>
</evidence>
<dbReference type="EMBL" id="CAJNDS010000399">
    <property type="protein sequence ID" value="CAE7201867.1"/>
    <property type="molecule type" value="Genomic_DNA"/>
</dbReference>
<proteinExistence type="predicted"/>
<dbReference type="Proteomes" id="UP000604046">
    <property type="component" value="Unassembled WGS sequence"/>
</dbReference>
<reference evidence="2" key="1">
    <citation type="submission" date="2021-02" db="EMBL/GenBank/DDBJ databases">
        <authorList>
            <person name="Dougan E. K."/>
            <person name="Rhodes N."/>
            <person name="Thang M."/>
            <person name="Chan C."/>
        </authorList>
    </citation>
    <scope>NUCLEOTIDE SEQUENCE</scope>
</reference>
<dbReference type="OrthoDB" id="414228at2759"/>
<feature type="chain" id="PRO_5032343485" evidence="1">
    <location>
        <begin position="17"/>
        <end position="325"/>
    </location>
</feature>
<feature type="signal peptide" evidence="1">
    <location>
        <begin position="1"/>
        <end position="16"/>
    </location>
</feature>
<name>A0A812J9W7_9DINO</name>
<evidence type="ECO:0000313" key="2">
    <source>
        <dbReference type="EMBL" id="CAE7201867.1"/>
    </source>
</evidence>
<evidence type="ECO:0000313" key="3">
    <source>
        <dbReference type="Proteomes" id="UP000604046"/>
    </source>
</evidence>
<keyword evidence="3" id="KW-1185">Reference proteome</keyword>
<keyword evidence="1" id="KW-0732">Signal</keyword>
<dbReference type="Gene3D" id="3.40.50.300">
    <property type="entry name" value="P-loop containing nucleotide triphosphate hydrolases"/>
    <property type="match status" value="1"/>
</dbReference>
<organism evidence="2 3">
    <name type="scientific">Symbiodinium natans</name>
    <dbReference type="NCBI Taxonomy" id="878477"/>
    <lineage>
        <taxon>Eukaryota</taxon>
        <taxon>Sar</taxon>
        <taxon>Alveolata</taxon>
        <taxon>Dinophyceae</taxon>
        <taxon>Suessiales</taxon>
        <taxon>Symbiodiniaceae</taxon>
        <taxon>Symbiodinium</taxon>
    </lineage>
</organism>
<dbReference type="InterPro" id="IPR027417">
    <property type="entry name" value="P-loop_NTPase"/>
</dbReference>
<protein>
    <submittedName>
        <fullName evidence="2">Uncharacterized protein</fullName>
    </submittedName>
</protein>
<gene>
    <name evidence="2" type="ORF">SNAT2548_LOCUS6072</name>
</gene>
<dbReference type="AlphaFoldDB" id="A0A812J9W7"/>
<accession>A0A812J9W7</accession>
<sequence length="325" mass="36613">MLFALICWPLCGMVLSQEPETMQLLQHRLALEGPQEQRLKAAEPINWVHFPKVGSSFLNAIVHLPGVCPLAVNLTIGEQSLGPCFLQIWTDVMCSQLCDQEKFRCKTDLRMPHPPIDDYWAEKGTFMGFFRDPDQRILSGYHDDMDNLASVNFRDFLHRYDEEPLAQTANCTSEEGAPKIPILEFAESWKGGMTYQLVVEHPTTQTLDPDRLTMTRADAQKAAQRVRDGFAFVGITEEWSLSVCLFHKMFGGSCLQSDFANTRPSAAGKSAHVAYNTSELMGWHDDIDEVVYAAALDVFRTNLVLFNVSHSTCQECYSRGVAHNI</sequence>
<comment type="caution">
    <text evidence="2">The sequence shown here is derived from an EMBL/GenBank/DDBJ whole genome shotgun (WGS) entry which is preliminary data.</text>
</comment>